<proteinExistence type="predicted"/>
<dbReference type="PANTHER" id="PTHR42648">
    <property type="entry name" value="TRANSPOSASE, PUTATIVE-RELATED"/>
    <property type="match status" value="1"/>
</dbReference>
<dbReference type="Proteomes" id="UP001231189">
    <property type="component" value="Unassembled WGS sequence"/>
</dbReference>
<comment type="caution">
    <text evidence="3">The sequence shown here is derived from an EMBL/GenBank/DDBJ whole genome shotgun (WGS) entry which is preliminary data.</text>
</comment>
<sequence length="600" mass="65181">MAATAPSPRLVPADTASTMDCRSQPVDRGCSRLLHARAARPYPALWGRARLPPAFYAAPPCPGLAAPPACGIRAPTALRAPLRRAYGGGATVHGHRRFRAHGCASRRTTARSSTTSPFAHSHPRHHLPPYVSIHFFPEWPCRTDASYLNDCVRTLLFHASMPPRFWPDALATATLLVNIRPCRVRWSYTPHHLLYGAPPTYDDLRIFGCRCFPNTAATAAHKLAPRSLPCVFLGYPANTKGYRCYDPVSHRVITSRTCTLTSWFFRFSRDSWRHLRRRSRAPLLRPRDDRPVARAAPSPRRPRHPRRLSPARRAPRLARCAGAARALARGAGRGRSPWRPAAASALAAALAPRRLAAALAGAPSRALASPRAVAAPRRSPGALLCGAATRRAFPSPCSPAPRAGVRRPSTRYPPTSMSARLLRSRVGLGKRQQILPHDGGVPPPTRPSVRSRAAAVTRPADGSPPLGDRSFAGPPRLALPCATRAPPCGGVRRASRNRTRARSPPRANVITGKWVFKHKLGSDGTLERQGAPVVRGFQRAGVDFTDTFAPVVKPARSARCCTSPRLVRGPCIDGRLQRLPSWPSQNGCTVEPGFVDPSAR</sequence>
<dbReference type="Pfam" id="PF25597">
    <property type="entry name" value="SH3_retrovirus"/>
    <property type="match status" value="1"/>
</dbReference>
<feature type="compositionally biased region" description="Low complexity" evidence="1">
    <location>
        <begin position="447"/>
        <end position="460"/>
    </location>
</feature>
<dbReference type="InterPro" id="IPR057670">
    <property type="entry name" value="SH3_retrovirus"/>
</dbReference>
<evidence type="ECO:0000313" key="4">
    <source>
        <dbReference type="Proteomes" id="UP001231189"/>
    </source>
</evidence>
<evidence type="ECO:0000259" key="2">
    <source>
        <dbReference type="Pfam" id="PF25597"/>
    </source>
</evidence>
<dbReference type="AlphaFoldDB" id="A0AAD8SK68"/>
<feature type="region of interest" description="Disordered" evidence="1">
    <location>
        <begin position="431"/>
        <end position="478"/>
    </location>
</feature>
<reference evidence="3" key="1">
    <citation type="submission" date="2023-07" db="EMBL/GenBank/DDBJ databases">
        <title>A chromosome-level genome assembly of Lolium multiflorum.</title>
        <authorList>
            <person name="Chen Y."/>
            <person name="Copetti D."/>
            <person name="Kolliker R."/>
            <person name="Studer B."/>
        </authorList>
    </citation>
    <scope>NUCLEOTIDE SEQUENCE</scope>
    <source>
        <strain evidence="3">02402/16</strain>
        <tissue evidence="3">Leaf</tissue>
    </source>
</reference>
<name>A0AAD8SK68_LOLMU</name>
<evidence type="ECO:0000313" key="3">
    <source>
        <dbReference type="EMBL" id="KAK1653676.1"/>
    </source>
</evidence>
<keyword evidence="4" id="KW-1185">Reference proteome</keyword>
<accession>A0AAD8SK68</accession>
<protein>
    <recommendedName>
        <fullName evidence="2">Retroviral polymerase SH3-like domain-containing protein</fullName>
    </recommendedName>
</protein>
<gene>
    <name evidence="3" type="ORF">QYE76_071481</name>
</gene>
<feature type="region of interest" description="Disordered" evidence="1">
    <location>
        <begin position="395"/>
        <end position="419"/>
    </location>
</feature>
<feature type="compositionally biased region" description="Basic residues" evidence="1">
    <location>
        <begin position="300"/>
        <end position="315"/>
    </location>
</feature>
<dbReference type="InterPro" id="IPR039537">
    <property type="entry name" value="Retrotran_Ty1/copia-like"/>
</dbReference>
<dbReference type="EMBL" id="JAUUTY010000004">
    <property type="protein sequence ID" value="KAK1653676.1"/>
    <property type="molecule type" value="Genomic_DNA"/>
</dbReference>
<organism evidence="3 4">
    <name type="scientific">Lolium multiflorum</name>
    <name type="common">Italian ryegrass</name>
    <name type="synonym">Lolium perenne subsp. multiflorum</name>
    <dbReference type="NCBI Taxonomy" id="4521"/>
    <lineage>
        <taxon>Eukaryota</taxon>
        <taxon>Viridiplantae</taxon>
        <taxon>Streptophyta</taxon>
        <taxon>Embryophyta</taxon>
        <taxon>Tracheophyta</taxon>
        <taxon>Spermatophyta</taxon>
        <taxon>Magnoliopsida</taxon>
        <taxon>Liliopsida</taxon>
        <taxon>Poales</taxon>
        <taxon>Poaceae</taxon>
        <taxon>BOP clade</taxon>
        <taxon>Pooideae</taxon>
        <taxon>Poodae</taxon>
        <taxon>Poeae</taxon>
        <taxon>Poeae Chloroplast Group 2 (Poeae type)</taxon>
        <taxon>Loliodinae</taxon>
        <taxon>Loliinae</taxon>
        <taxon>Lolium</taxon>
    </lineage>
</organism>
<evidence type="ECO:0000256" key="1">
    <source>
        <dbReference type="SAM" id="MobiDB-lite"/>
    </source>
</evidence>
<feature type="region of interest" description="Disordered" evidence="1">
    <location>
        <begin position="285"/>
        <end position="315"/>
    </location>
</feature>
<feature type="domain" description="Retroviral polymerase SH3-like" evidence="2">
    <location>
        <begin position="209"/>
        <end position="259"/>
    </location>
</feature>
<dbReference type="PANTHER" id="PTHR42648:SF26">
    <property type="entry name" value="INTEGRASE CATALYTIC DOMAIN-CONTAINING PROTEIN"/>
    <property type="match status" value="1"/>
</dbReference>